<evidence type="ECO:0000313" key="1">
    <source>
        <dbReference type="EMBL" id="MFC5603720.1"/>
    </source>
</evidence>
<protein>
    <recommendedName>
        <fullName evidence="3">PEP-CTERM protein-sorting domain-containing protein</fullName>
    </recommendedName>
</protein>
<organism evidence="1 2">
    <name type="scientific">Sporosarcina koreensis</name>
    <dbReference type="NCBI Taxonomy" id="334735"/>
    <lineage>
        <taxon>Bacteria</taxon>
        <taxon>Bacillati</taxon>
        <taxon>Bacillota</taxon>
        <taxon>Bacilli</taxon>
        <taxon>Bacillales</taxon>
        <taxon>Caryophanaceae</taxon>
        <taxon>Sporosarcina</taxon>
    </lineage>
</organism>
<proteinExistence type="predicted"/>
<evidence type="ECO:0000313" key="2">
    <source>
        <dbReference type="Proteomes" id="UP001596071"/>
    </source>
</evidence>
<evidence type="ECO:0008006" key="3">
    <source>
        <dbReference type="Google" id="ProtNLM"/>
    </source>
</evidence>
<name>A0ABW0U0N8_9BACL</name>
<sequence>MNKMAIAALGLGAAFLMRNKKVRGRLMRQFESLAEPFTSKNGSSNS</sequence>
<keyword evidence="2" id="KW-1185">Reference proteome</keyword>
<dbReference type="Proteomes" id="UP001596071">
    <property type="component" value="Unassembled WGS sequence"/>
</dbReference>
<accession>A0ABW0U0N8</accession>
<dbReference type="EMBL" id="JBHSNP010000024">
    <property type="protein sequence ID" value="MFC5603720.1"/>
    <property type="molecule type" value="Genomic_DNA"/>
</dbReference>
<gene>
    <name evidence="1" type="ORF">ACFPTP_10865</name>
</gene>
<comment type="caution">
    <text evidence="1">The sequence shown here is derived from an EMBL/GenBank/DDBJ whole genome shotgun (WGS) entry which is preliminary data.</text>
</comment>
<reference evidence="2" key="1">
    <citation type="journal article" date="2019" name="Int. J. Syst. Evol. Microbiol.">
        <title>The Global Catalogue of Microorganisms (GCM) 10K type strain sequencing project: providing services to taxonomists for standard genome sequencing and annotation.</title>
        <authorList>
            <consortium name="The Broad Institute Genomics Platform"/>
            <consortium name="The Broad Institute Genome Sequencing Center for Infectious Disease"/>
            <person name="Wu L."/>
            <person name="Ma J."/>
        </authorList>
    </citation>
    <scope>NUCLEOTIDE SEQUENCE [LARGE SCALE GENOMIC DNA]</scope>
    <source>
        <strain evidence="2">KACC 11299</strain>
    </source>
</reference>
<dbReference type="RefSeq" id="WP_381444653.1">
    <property type="nucleotide sequence ID" value="NZ_JBHSNP010000024.1"/>
</dbReference>